<dbReference type="VEuPathDB" id="FungiDB:FVEG_15285"/>
<dbReference type="EMBL" id="DS022245">
    <property type="protein sequence ID" value="EWG41373.1"/>
    <property type="molecule type" value="Genomic_DNA"/>
</dbReference>
<proteinExistence type="predicted"/>
<sequence length="257" mass="28682">MAPPDRKILLPKLAAEAPGEIDQVLPATTKRKALPPRRRNAPVAYQRLLGIEPQHADIFQDPGLSNLLHDSVSSLAVNIVVQPREVLGRTSFGADNSIFIDPCQISHRTSVPISNQFAAEAIALYLNTNQPWWAYFDTDLFLYELANAETNFCSSILVNALLAWATVSLRNCQVYVHQTVITKLASQQSYAHYEPMATTLPTKFLDEALWIYDDEKSVDCLTTVAATSLMNMTFTTLGKDKAGRRLQEDNARMAQRM</sequence>
<dbReference type="RefSeq" id="XP_018747564.1">
    <property type="nucleotide sequence ID" value="XM_018904409.1"/>
</dbReference>
<dbReference type="InterPro" id="IPR053187">
    <property type="entry name" value="Notoamide_regulator"/>
</dbReference>
<dbReference type="PANTHER" id="PTHR47256">
    <property type="entry name" value="ZN(II)2CYS6 TRANSCRIPTION FACTOR (EUROFUNG)-RELATED"/>
    <property type="match status" value="1"/>
</dbReference>
<accession>W7LQD6</accession>
<organism evidence="1 2">
    <name type="scientific">Gibberella moniliformis (strain M3125 / FGSC 7600)</name>
    <name type="common">Maize ear and stalk rot fungus</name>
    <name type="synonym">Fusarium verticillioides</name>
    <dbReference type="NCBI Taxonomy" id="334819"/>
    <lineage>
        <taxon>Eukaryota</taxon>
        <taxon>Fungi</taxon>
        <taxon>Dikarya</taxon>
        <taxon>Ascomycota</taxon>
        <taxon>Pezizomycotina</taxon>
        <taxon>Sordariomycetes</taxon>
        <taxon>Hypocreomycetidae</taxon>
        <taxon>Hypocreales</taxon>
        <taxon>Nectriaceae</taxon>
        <taxon>Fusarium</taxon>
        <taxon>Fusarium fujikuroi species complex</taxon>
    </lineage>
</organism>
<dbReference type="PANTHER" id="PTHR47256:SF1">
    <property type="entry name" value="ZN(II)2CYS6 TRANSCRIPTION FACTOR (EUROFUNG)"/>
    <property type="match status" value="1"/>
</dbReference>
<keyword evidence="2" id="KW-1185">Reference proteome</keyword>
<dbReference type="GeneID" id="30072161"/>
<name>W7LQD6_GIBM7</name>
<reference evidence="1 2" key="1">
    <citation type="journal article" date="2010" name="Nature">
        <title>Comparative genomics reveals mobile pathogenicity chromosomes in Fusarium.</title>
        <authorList>
            <person name="Ma L.J."/>
            <person name="van der Does H.C."/>
            <person name="Borkovich K.A."/>
            <person name="Coleman J.J."/>
            <person name="Daboussi M.J."/>
            <person name="Di Pietro A."/>
            <person name="Dufresne M."/>
            <person name="Freitag M."/>
            <person name="Grabherr M."/>
            <person name="Henrissat B."/>
            <person name="Houterman P.M."/>
            <person name="Kang S."/>
            <person name="Shim W.B."/>
            <person name="Woloshuk C."/>
            <person name="Xie X."/>
            <person name="Xu J.R."/>
            <person name="Antoniw J."/>
            <person name="Baker S.E."/>
            <person name="Bluhm B.H."/>
            <person name="Breakspear A."/>
            <person name="Brown D.W."/>
            <person name="Butchko R.A."/>
            <person name="Chapman S."/>
            <person name="Coulson R."/>
            <person name="Coutinho P.M."/>
            <person name="Danchin E.G."/>
            <person name="Diener A."/>
            <person name="Gale L.R."/>
            <person name="Gardiner D.M."/>
            <person name="Goff S."/>
            <person name="Hammond-Kosack K.E."/>
            <person name="Hilburn K."/>
            <person name="Hua-Van A."/>
            <person name="Jonkers W."/>
            <person name="Kazan K."/>
            <person name="Kodira C.D."/>
            <person name="Koehrsen M."/>
            <person name="Kumar L."/>
            <person name="Lee Y.H."/>
            <person name="Li L."/>
            <person name="Manners J.M."/>
            <person name="Miranda-Saavedra D."/>
            <person name="Mukherjee M."/>
            <person name="Park G."/>
            <person name="Park J."/>
            <person name="Park S.Y."/>
            <person name="Proctor R.H."/>
            <person name="Regev A."/>
            <person name="Ruiz-Roldan M.C."/>
            <person name="Sain D."/>
            <person name="Sakthikumar S."/>
            <person name="Sykes S."/>
            <person name="Schwartz D.C."/>
            <person name="Turgeon B.G."/>
            <person name="Wapinski I."/>
            <person name="Yoder O."/>
            <person name="Young S."/>
            <person name="Zeng Q."/>
            <person name="Zhou S."/>
            <person name="Galagan J."/>
            <person name="Cuomo C.A."/>
            <person name="Kistler H.C."/>
            <person name="Rep M."/>
        </authorList>
    </citation>
    <scope>NUCLEOTIDE SEQUENCE [LARGE SCALE GENOMIC DNA]</scope>
    <source>
        <strain evidence="2">M3125 / FGSC 7600</strain>
    </source>
</reference>
<dbReference type="AlphaFoldDB" id="W7LQD6"/>
<evidence type="ECO:0000313" key="1">
    <source>
        <dbReference type="EMBL" id="EWG41373.1"/>
    </source>
</evidence>
<dbReference type="KEGG" id="fvr:FVEG_15285"/>
<protein>
    <recommendedName>
        <fullName evidence="3">Transcription factor domain-containing protein</fullName>
    </recommendedName>
</protein>
<dbReference type="OrthoDB" id="10261408at2759"/>
<dbReference type="EMBL" id="CM000579">
    <property type="protein sequence ID" value="EWG41373.1"/>
    <property type="molecule type" value="Genomic_DNA"/>
</dbReference>
<dbReference type="Proteomes" id="UP000009096">
    <property type="component" value="Chromosome 2"/>
</dbReference>
<gene>
    <name evidence="1" type="ORF">FVEG_15285</name>
</gene>
<evidence type="ECO:0000313" key="2">
    <source>
        <dbReference type="Proteomes" id="UP000009096"/>
    </source>
</evidence>
<evidence type="ECO:0008006" key="3">
    <source>
        <dbReference type="Google" id="ProtNLM"/>
    </source>
</evidence>